<reference evidence="1 2" key="1">
    <citation type="journal article" date="2019" name="Nat. Ecol. Evol.">
        <title>Megaphylogeny resolves global patterns of mushroom evolution.</title>
        <authorList>
            <person name="Varga T."/>
            <person name="Krizsan K."/>
            <person name="Foldi C."/>
            <person name="Dima B."/>
            <person name="Sanchez-Garcia M."/>
            <person name="Sanchez-Ramirez S."/>
            <person name="Szollosi G.J."/>
            <person name="Szarkandi J.G."/>
            <person name="Papp V."/>
            <person name="Albert L."/>
            <person name="Andreopoulos W."/>
            <person name="Angelini C."/>
            <person name="Antonin V."/>
            <person name="Barry K.W."/>
            <person name="Bougher N.L."/>
            <person name="Buchanan P."/>
            <person name="Buyck B."/>
            <person name="Bense V."/>
            <person name="Catcheside P."/>
            <person name="Chovatia M."/>
            <person name="Cooper J."/>
            <person name="Damon W."/>
            <person name="Desjardin D."/>
            <person name="Finy P."/>
            <person name="Geml J."/>
            <person name="Haridas S."/>
            <person name="Hughes K."/>
            <person name="Justo A."/>
            <person name="Karasinski D."/>
            <person name="Kautmanova I."/>
            <person name="Kiss B."/>
            <person name="Kocsube S."/>
            <person name="Kotiranta H."/>
            <person name="LaButti K.M."/>
            <person name="Lechner B.E."/>
            <person name="Liimatainen K."/>
            <person name="Lipzen A."/>
            <person name="Lukacs Z."/>
            <person name="Mihaltcheva S."/>
            <person name="Morgado L.N."/>
            <person name="Niskanen T."/>
            <person name="Noordeloos M.E."/>
            <person name="Ohm R.A."/>
            <person name="Ortiz-Santana B."/>
            <person name="Ovrebo C."/>
            <person name="Racz N."/>
            <person name="Riley R."/>
            <person name="Savchenko A."/>
            <person name="Shiryaev A."/>
            <person name="Soop K."/>
            <person name="Spirin V."/>
            <person name="Szebenyi C."/>
            <person name="Tomsovsky M."/>
            <person name="Tulloss R.E."/>
            <person name="Uehling J."/>
            <person name="Grigoriev I.V."/>
            <person name="Vagvolgyi C."/>
            <person name="Papp T."/>
            <person name="Martin F.M."/>
            <person name="Miettinen O."/>
            <person name="Hibbett D.S."/>
            <person name="Nagy L.G."/>
        </authorList>
    </citation>
    <scope>NUCLEOTIDE SEQUENCE [LARGE SCALE GENOMIC DNA]</scope>
    <source>
        <strain evidence="1 2">NL-1719</strain>
    </source>
</reference>
<dbReference type="Proteomes" id="UP000308600">
    <property type="component" value="Unassembled WGS sequence"/>
</dbReference>
<organism evidence="1 2">
    <name type="scientific">Pluteus cervinus</name>
    <dbReference type="NCBI Taxonomy" id="181527"/>
    <lineage>
        <taxon>Eukaryota</taxon>
        <taxon>Fungi</taxon>
        <taxon>Dikarya</taxon>
        <taxon>Basidiomycota</taxon>
        <taxon>Agaricomycotina</taxon>
        <taxon>Agaricomycetes</taxon>
        <taxon>Agaricomycetidae</taxon>
        <taxon>Agaricales</taxon>
        <taxon>Pluteineae</taxon>
        <taxon>Pluteaceae</taxon>
        <taxon>Pluteus</taxon>
    </lineage>
</organism>
<keyword evidence="2" id="KW-1185">Reference proteome</keyword>
<accession>A0ACD2ZWP8</accession>
<dbReference type="EMBL" id="ML209890">
    <property type="protein sequence ID" value="TFK57903.1"/>
    <property type="molecule type" value="Genomic_DNA"/>
</dbReference>
<name>A0ACD2ZWP8_9AGAR</name>
<gene>
    <name evidence="1" type="ORF">BDN72DRAFT_866387</name>
</gene>
<sequence>MKQQTYQSSCVWGAEELERKERKWERERNENEEGFRFEFRATLAKPNQNTPEAALPDANHNDAAQQRRHFGLLVIASTWHAIPLAPIRLLTPHPSTGALDHDSPTIHVAVSREIYNYFLLSTIASNDSDDLPPFTTTTITTFDNGAWMTLVPRTAVSDMAFFNNADHHYGDVGQD</sequence>
<evidence type="ECO:0000313" key="2">
    <source>
        <dbReference type="Proteomes" id="UP000308600"/>
    </source>
</evidence>
<evidence type="ECO:0000313" key="1">
    <source>
        <dbReference type="EMBL" id="TFK57903.1"/>
    </source>
</evidence>
<protein>
    <submittedName>
        <fullName evidence="1">Uncharacterized protein</fullName>
    </submittedName>
</protein>
<proteinExistence type="predicted"/>